<gene>
    <name evidence="5" type="ORF">AK812_SmicGene22615</name>
</gene>
<evidence type="ECO:0000256" key="3">
    <source>
        <dbReference type="SAM" id="MobiDB-lite"/>
    </source>
</evidence>
<comment type="caution">
    <text evidence="5">The sequence shown here is derived from an EMBL/GenBank/DDBJ whole genome shotgun (WGS) entry which is preliminary data.</text>
</comment>
<feature type="compositionally biased region" description="Basic and acidic residues" evidence="3">
    <location>
        <begin position="170"/>
        <end position="188"/>
    </location>
</feature>
<keyword evidence="1" id="KW-0106">Calcium</keyword>
<feature type="coiled-coil region" evidence="2">
    <location>
        <begin position="546"/>
        <end position="580"/>
    </location>
</feature>
<dbReference type="PROSITE" id="PS50222">
    <property type="entry name" value="EF_HAND_2"/>
    <property type="match status" value="1"/>
</dbReference>
<dbReference type="EMBL" id="LSRX01000510">
    <property type="protein sequence ID" value="OLP95267.1"/>
    <property type="molecule type" value="Genomic_DNA"/>
</dbReference>
<evidence type="ECO:0000259" key="4">
    <source>
        <dbReference type="PROSITE" id="PS50222"/>
    </source>
</evidence>
<proteinExistence type="predicted"/>
<dbReference type="AlphaFoldDB" id="A0A1Q9DJB0"/>
<dbReference type="CDD" id="cd00051">
    <property type="entry name" value="EFh"/>
    <property type="match status" value="1"/>
</dbReference>
<organism evidence="5 6">
    <name type="scientific">Symbiodinium microadriaticum</name>
    <name type="common">Dinoflagellate</name>
    <name type="synonym">Zooxanthella microadriatica</name>
    <dbReference type="NCBI Taxonomy" id="2951"/>
    <lineage>
        <taxon>Eukaryota</taxon>
        <taxon>Sar</taxon>
        <taxon>Alveolata</taxon>
        <taxon>Dinophyceae</taxon>
        <taxon>Suessiales</taxon>
        <taxon>Symbiodiniaceae</taxon>
        <taxon>Symbiodinium</taxon>
    </lineage>
</organism>
<evidence type="ECO:0000313" key="6">
    <source>
        <dbReference type="Proteomes" id="UP000186817"/>
    </source>
</evidence>
<feature type="region of interest" description="Disordered" evidence="3">
    <location>
        <begin position="170"/>
        <end position="199"/>
    </location>
</feature>
<reference evidence="5 6" key="1">
    <citation type="submission" date="2016-02" db="EMBL/GenBank/DDBJ databases">
        <title>Genome analysis of coral dinoflagellate symbionts highlights evolutionary adaptations to a symbiotic lifestyle.</title>
        <authorList>
            <person name="Aranda M."/>
            <person name="Li Y."/>
            <person name="Liew Y.J."/>
            <person name="Baumgarten S."/>
            <person name="Simakov O."/>
            <person name="Wilson M."/>
            <person name="Piel J."/>
            <person name="Ashoor H."/>
            <person name="Bougouffa S."/>
            <person name="Bajic V.B."/>
            <person name="Ryu T."/>
            <person name="Ravasi T."/>
            <person name="Bayer T."/>
            <person name="Micklem G."/>
            <person name="Kim H."/>
            <person name="Bhak J."/>
            <person name="Lajeunesse T.C."/>
            <person name="Voolstra C.R."/>
        </authorList>
    </citation>
    <scope>NUCLEOTIDE SEQUENCE [LARGE SCALE GENOMIC DNA]</scope>
    <source>
        <strain evidence="5 6">CCMP2467</strain>
    </source>
</reference>
<sequence>MRRGRLIAASFHCPAQLGSRASGKVFIMLRAIALAVVSRTALVSAQPAAALLHIAAVELHTQTSLKLNLPDASHATIKGSPGELKGVRVSAYAQDGQKFLLDPFWLRERSQEAGAVTRQLSIPWCHEPPGVYPSMQEMSFKNVSYSESNNTIKVAFTDGHTSQYKLEKLVGEGREEGRERERESERQHAVQPTSYHKPAVRTWSGDHKLAVFDYSAVANQASKLALIEAQRLLAAMALLTSGTALIRKAPRDPWKPDASQAGGSVKLPGSPTPAAWLALELRTFRMRHDFQLLHAVEHCFCEDKVINYLVDGFHIAETLKKESREDFDMLRILWRCFGHGTKSQSFLTSQRDFRDIEVRFENNGGDGTSALIHITPHLELPGLTVGASQPIWCLSMQEAALRYAPALEPDVAAKFYKARSHILPSDGERWVQGCYIDRDAWSSKGYESPLDPSPPFKVQCYFQKSSVTIGPHLTTWQQLEEYRYGKKTGTFQKSPIARHSTATLKSLTSDAFVVPRSHCGWGPRDVSPAELFGRSFEHVGVESEDAEALAKEAAKLRAEAAELEAEQEELRRKERQALFKILDTDSSGALDAKELQKGVKDVMGGSDVTDEQAERLVTALDLNGDGIIQPEELDFTAVQFRKEMQTKEEAERTAAYASTEEELLRNLESNQREAGKEWDEFLASRPARNEDTGLLTRIGSLLAYALPLTDALRFGDLAIRVGRLGWGGGGTERGCRRGVTCSWDKGHWLTSSGLAGTQLLSFKIGMFLFAAFPEIQPLLDFLVALADFAVLICLDPKSPDFSETSFFCAAANVGFSGTGLSDGLALKALATNRDLPALLRYNLRQDIFLVFMSLVGGLIQGSAVLFNTPLPLEVIGVLAYLGLGHGKTRPHWEVPEGPRCLGDNLGPITELAEFQIFDTDGDEDTAKYFDQIFKNRPKDEEEK</sequence>
<dbReference type="Proteomes" id="UP000186817">
    <property type="component" value="Unassembled WGS sequence"/>
</dbReference>
<keyword evidence="6" id="KW-1185">Reference proteome</keyword>
<dbReference type="InterPro" id="IPR018247">
    <property type="entry name" value="EF_Hand_1_Ca_BS"/>
</dbReference>
<dbReference type="OrthoDB" id="445479at2759"/>
<name>A0A1Q9DJB0_SYMMI</name>
<dbReference type="Gene3D" id="1.10.238.10">
    <property type="entry name" value="EF-hand"/>
    <property type="match status" value="1"/>
</dbReference>
<evidence type="ECO:0000256" key="1">
    <source>
        <dbReference type="ARBA" id="ARBA00022837"/>
    </source>
</evidence>
<accession>A0A1Q9DJB0</accession>
<dbReference type="Pfam" id="PF13202">
    <property type="entry name" value="EF-hand_5"/>
    <property type="match status" value="2"/>
</dbReference>
<evidence type="ECO:0000256" key="2">
    <source>
        <dbReference type="SAM" id="Coils"/>
    </source>
</evidence>
<protein>
    <recommendedName>
        <fullName evidence="4">EF-hand domain-containing protein</fullName>
    </recommendedName>
</protein>
<dbReference type="PROSITE" id="PS00018">
    <property type="entry name" value="EF_HAND_1"/>
    <property type="match status" value="2"/>
</dbReference>
<dbReference type="SUPFAM" id="SSF47473">
    <property type="entry name" value="EF-hand"/>
    <property type="match status" value="1"/>
</dbReference>
<dbReference type="InterPro" id="IPR002048">
    <property type="entry name" value="EF_hand_dom"/>
</dbReference>
<dbReference type="GO" id="GO:0005509">
    <property type="term" value="F:calcium ion binding"/>
    <property type="evidence" value="ECO:0007669"/>
    <property type="project" value="InterPro"/>
</dbReference>
<dbReference type="InterPro" id="IPR011992">
    <property type="entry name" value="EF-hand-dom_pair"/>
</dbReference>
<feature type="domain" description="EF-hand" evidence="4">
    <location>
        <begin position="570"/>
        <end position="605"/>
    </location>
</feature>
<keyword evidence="2" id="KW-0175">Coiled coil</keyword>
<evidence type="ECO:0000313" key="5">
    <source>
        <dbReference type="EMBL" id="OLP95267.1"/>
    </source>
</evidence>